<dbReference type="InterPro" id="IPR005467">
    <property type="entry name" value="His_kinase_dom"/>
</dbReference>
<dbReference type="SMART" id="SM00387">
    <property type="entry name" value="HATPase_c"/>
    <property type="match status" value="1"/>
</dbReference>
<dbReference type="AlphaFoldDB" id="A0A0K9Z1N2"/>
<evidence type="ECO:0000256" key="3">
    <source>
        <dbReference type="ARBA" id="ARBA00012438"/>
    </source>
</evidence>
<dbReference type="InterPro" id="IPR003660">
    <property type="entry name" value="HAMP_dom"/>
</dbReference>
<dbReference type="PATRIC" id="fig|54915.3.peg.118"/>
<dbReference type="EC" id="2.7.13.3" evidence="3"/>
<feature type="domain" description="HAMP" evidence="16">
    <location>
        <begin position="189"/>
        <end position="241"/>
    </location>
</feature>
<keyword evidence="7 14" id="KW-0812">Transmembrane</keyword>
<dbReference type="EMBL" id="LGIQ01000001">
    <property type="protein sequence ID" value="KNB74844.1"/>
    <property type="molecule type" value="Genomic_DNA"/>
</dbReference>
<keyword evidence="5" id="KW-0597">Phosphoprotein</keyword>
<comment type="subcellular location">
    <subcellularLocation>
        <location evidence="2">Cell membrane</location>
        <topology evidence="2">Multi-pass membrane protein</topology>
    </subcellularLocation>
</comment>
<comment type="caution">
    <text evidence="18">The sequence shown here is derived from an EMBL/GenBank/DDBJ whole genome shotgun (WGS) entry which is preliminary data.</text>
</comment>
<name>A0A0K9Z1N2_9BACL</name>
<evidence type="ECO:0000256" key="12">
    <source>
        <dbReference type="ARBA" id="ARBA00023012"/>
    </source>
</evidence>
<dbReference type="Gene3D" id="3.30.565.10">
    <property type="entry name" value="Histidine kinase-like ATPase, C-terminal domain"/>
    <property type="match status" value="1"/>
</dbReference>
<dbReference type="OrthoDB" id="9786919at2"/>
<keyword evidence="11 14" id="KW-1133">Transmembrane helix</keyword>
<dbReference type="GO" id="GO:0000155">
    <property type="term" value="F:phosphorelay sensor kinase activity"/>
    <property type="evidence" value="ECO:0007669"/>
    <property type="project" value="InterPro"/>
</dbReference>
<evidence type="ECO:0000256" key="5">
    <source>
        <dbReference type="ARBA" id="ARBA00022553"/>
    </source>
</evidence>
<keyword evidence="9 17" id="KW-0418">Kinase</keyword>
<dbReference type="Gene3D" id="1.10.287.130">
    <property type="match status" value="1"/>
</dbReference>
<dbReference type="Pfam" id="PF02518">
    <property type="entry name" value="HATPase_c"/>
    <property type="match status" value="1"/>
</dbReference>
<keyword evidence="8" id="KW-0547">Nucleotide-binding</keyword>
<dbReference type="CDD" id="cd00082">
    <property type="entry name" value="HisKA"/>
    <property type="match status" value="1"/>
</dbReference>
<dbReference type="FunFam" id="3.30.565.10:FF:000006">
    <property type="entry name" value="Sensor histidine kinase WalK"/>
    <property type="match status" value="1"/>
</dbReference>
<dbReference type="SMART" id="SM00388">
    <property type="entry name" value="HisKA"/>
    <property type="match status" value="1"/>
</dbReference>
<feature type="transmembrane region" description="Helical" evidence="14">
    <location>
        <begin position="168"/>
        <end position="188"/>
    </location>
</feature>
<evidence type="ECO:0000256" key="10">
    <source>
        <dbReference type="ARBA" id="ARBA00022840"/>
    </source>
</evidence>
<evidence type="ECO:0000256" key="6">
    <source>
        <dbReference type="ARBA" id="ARBA00022679"/>
    </source>
</evidence>
<dbReference type="PRINTS" id="PR00344">
    <property type="entry name" value="BCTRLSENSOR"/>
</dbReference>
<keyword evidence="20" id="KW-1185">Reference proteome</keyword>
<evidence type="ECO:0000256" key="2">
    <source>
        <dbReference type="ARBA" id="ARBA00004651"/>
    </source>
</evidence>
<proteinExistence type="predicted"/>
<evidence type="ECO:0000256" key="7">
    <source>
        <dbReference type="ARBA" id="ARBA00022692"/>
    </source>
</evidence>
<dbReference type="PANTHER" id="PTHR45528:SF1">
    <property type="entry name" value="SENSOR HISTIDINE KINASE CPXA"/>
    <property type="match status" value="1"/>
</dbReference>
<dbReference type="Pfam" id="PF00512">
    <property type="entry name" value="HisKA"/>
    <property type="match status" value="1"/>
</dbReference>
<gene>
    <name evidence="18" type="ORF">ADS79_00535</name>
    <name evidence="17" type="ORF">BRE01_56970</name>
</gene>
<organism evidence="18 19">
    <name type="scientific">Brevibacillus reuszeri</name>
    <dbReference type="NCBI Taxonomy" id="54915"/>
    <lineage>
        <taxon>Bacteria</taxon>
        <taxon>Bacillati</taxon>
        <taxon>Bacillota</taxon>
        <taxon>Bacilli</taxon>
        <taxon>Bacillales</taxon>
        <taxon>Paenibacillaceae</taxon>
        <taxon>Brevibacillus</taxon>
    </lineage>
</organism>
<dbReference type="InterPro" id="IPR050398">
    <property type="entry name" value="HssS/ArlS-like"/>
</dbReference>
<reference evidence="19" key="1">
    <citation type="submission" date="2015-07" db="EMBL/GenBank/DDBJ databases">
        <title>Genome sequencing project for genomic taxonomy and phylogenomics of Bacillus-like bacteria.</title>
        <authorList>
            <person name="Liu B."/>
            <person name="Wang J."/>
            <person name="Zhu Y."/>
            <person name="Liu G."/>
            <person name="Chen Q."/>
            <person name="Chen Z."/>
            <person name="Lan J."/>
            <person name="Che J."/>
            <person name="Ge C."/>
            <person name="Shi H."/>
            <person name="Pan Z."/>
            <person name="Liu X."/>
        </authorList>
    </citation>
    <scope>NUCLEOTIDE SEQUENCE [LARGE SCALE GENOMIC DNA]</scope>
    <source>
        <strain evidence="19">DSM 9887</strain>
    </source>
</reference>
<dbReference type="InterPro" id="IPR003661">
    <property type="entry name" value="HisK_dim/P_dom"/>
</dbReference>
<evidence type="ECO:0000256" key="8">
    <source>
        <dbReference type="ARBA" id="ARBA00022741"/>
    </source>
</evidence>
<dbReference type="InterPro" id="IPR004358">
    <property type="entry name" value="Sig_transdc_His_kin-like_C"/>
</dbReference>
<dbReference type="SUPFAM" id="SSF47384">
    <property type="entry name" value="Homodimeric domain of signal transducing histidine kinase"/>
    <property type="match status" value="1"/>
</dbReference>
<feature type="domain" description="Histidine kinase" evidence="15">
    <location>
        <begin position="249"/>
        <end position="465"/>
    </location>
</feature>
<reference evidence="18" key="2">
    <citation type="submission" date="2015-07" db="EMBL/GenBank/DDBJ databases">
        <title>MeaNS - Measles Nucleotide Surveillance Program.</title>
        <authorList>
            <person name="Tran T."/>
            <person name="Druce J."/>
        </authorList>
    </citation>
    <scope>NUCLEOTIDE SEQUENCE</scope>
    <source>
        <strain evidence="18">DSM 9887</strain>
    </source>
</reference>
<dbReference type="PANTHER" id="PTHR45528">
    <property type="entry name" value="SENSOR HISTIDINE KINASE CPXA"/>
    <property type="match status" value="1"/>
</dbReference>
<evidence type="ECO:0000256" key="1">
    <source>
        <dbReference type="ARBA" id="ARBA00000085"/>
    </source>
</evidence>
<dbReference type="Proteomes" id="UP000036834">
    <property type="component" value="Unassembled WGS sequence"/>
</dbReference>
<dbReference type="PROSITE" id="PS50109">
    <property type="entry name" value="HIS_KIN"/>
    <property type="match status" value="1"/>
</dbReference>
<reference evidence="17 20" key="3">
    <citation type="submission" date="2019-06" db="EMBL/GenBank/DDBJ databases">
        <title>Whole genome shotgun sequence of Brevibacillus reuszeri NBRC 15719.</title>
        <authorList>
            <person name="Hosoyama A."/>
            <person name="Uohara A."/>
            <person name="Ohji S."/>
            <person name="Ichikawa N."/>
        </authorList>
    </citation>
    <scope>NUCLEOTIDE SEQUENCE [LARGE SCALE GENOMIC DNA]</scope>
    <source>
        <strain evidence="17 20">NBRC 15719</strain>
    </source>
</reference>
<evidence type="ECO:0000313" key="18">
    <source>
        <dbReference type="EMBL" id="KNB74844.1"/>
    </source>
</evidence>
<keyword evidence="6" id="KW-0808">Transferase</keyword>
<dbReference type="InterPro" id="IPR036097">
    <property type="entry name" value="HisK_dim/P_sf"/>
</dbReference>
<evidence type="ECO:0000259" key="15">
    <source>
        <dbReference type="PROSITE" id="PS50109"/>
    </source>
</evidence>
<evidence type="ECO:0000313" key="20">
    <source>
        <dbReference type="Proteomes" id="UP000319578"/>
    </source>
</evidence>
<dbReference type="RefSeq" id="WP_049736467.1">
    <property type="nucleotide sequence ID" value="NZ_BJON01000024.1"/>
</dbReference>
<dbReference type="Gene3D" id="6.10.340.10">
    <property type="match status" value="1"/>
</dbReference>
<dbReference type="STRING" id="54915.ADS79_00535"/>
<dbReference type="PROSITE" id="PS50885">
    <property type="entry name" value="HAMP"/>
    <property type="match status" value="1"/>
</dbReference>
<sequence length="475" mass="52739">MRVSLKWKFTLFLAGLLLFTVAVLSTLILQGVARYQREQMEDSLAQMVKTAQTRITGQYVTGTRIPPQTFMSVEGQKLAIELGATSGTRVLLYSMDGVVAGDSLPMAEKADVADALAFALQNKIAYLTEGDTLHYLAPLQGPDGQIAVIQFDSSLLAQNSFFQQLLRLFVYTSIGVLLISFLFGFFYMNRQAIAISRLKQETDRIRMGQYLTSPGLLRKDELGDLSAGIFEMNQAIKANIQTQKQFFDNISHEFKTPLTAIKANADLLHMYGDDPSLVRESSAAIASESSRLHELVETALQLSALEKYSLENRPEVIWIDQLLEELSVRLKGKAEKAGITLRKNLVPATIWADKDSLIHIFLNLMDNAIKYNKPHGEVIISNRIVAAHLEILIQDTGIGIPADERARIFEPFYTVNPDRARQTGGTGLGLALVQQFVEKQQGTIRVEDGPNGQGSTFIVTFRVYTPKSSNDCLQV</sequence>
<evidence type="ECO:0000256" key="9">
    <source>
        <dbReference type="ARBA" id="ARBA00022777"/>
    </source>
</evidence>
<dbReference type="EMBL" id="BJON01000024">
    <property type="protein sequence ID" value="GED71995.1"/>
    <property type="molecule type" value="Genomic_DNA"/>
</dbReference>
<dbReference type="CDD" id="cd00075">
    <property type="entry name" value="HATPase"/>
    <property type="match status" value="1"/>
</dbReference>
<dbReference type="InterPro" id="IPR036890">
    <property type="entry name" value="HATPase_C_sf"/>
</dbReference>
<evidence type="ECO:0000313" key="19">
    <source>
        <dbReference type="Proteomes" id="UP000036834"/>
    </source>
</evidence>
<comment type="catalytic activity">
    <reaction evidence="1">
        <text>ATP + protein L-histidine = ADP + protein N-phospho-L-histidine.</text>
        <dbReference type="EC" id="2.7.13.3"/>
    </reaction>
</comment>
<dbReference type="GO" id="GO:0005886">
    <property type="term" value="C:plasma membrane"/>
    <property type="evidence" value="ECO:0007669"/>
    <property type="project" value="UniProtKB-SubCell"/>
</dbReference>
<keyword evidence="10" id="KW-0067">ATP-binding</keyword>
<keyword evidence="12" id="KW-0902">Two-component regulatory system</keyword>
<evidence type="ECO:0000256" key="13">
    <source>
        <dbReference type="ARBA" id="ARBA00023136"/>
    </source>
</evidence>
<keyword evidence="13 14" id="KW-0472">Membrane</keyword>
<protein>
    <recommendedName>
        <fullName evidence="3">histidine kinase</fullName>
        <ecNumber evidence="3">2.7.13.3</ecNumber>
    </recommendedName>
</protein>
<accession>A0A0K9Z1N2</accession>
<dbReference type="GO" id="GO:0005524">
    <property type="term" value="F:ATP binding"/>
    <property type="evidence" value="ECO:0007669"/>
    <property type="project" value="UniProtKB-KW"/>
</dbReference>
<evidence type="ECO:0000256" key="11">
    <source>
        <dbReference type="ARBA" id="ARBA00022989"/>
    </source>
</evidence>
<dbReference type="Proteomes" id="UP000319578">
    <property type="component" value="Unassembled WGS sequence"/>
</dbReference>
<evidence type="ECO:0000259" key="16">
    <source>
        <dbReference type="PROSITE" id="PS50885"/>
    </source>
</evidence>
<evidence type="ECO:0000256" key="4">
    <source>
        <dbReference type="ARBA" id="ARBA00022475"/>
    </source>
</evidence>
<evidence type="ECO:0000256" key="14">
    <source>
        <dbReference type="SAM" id="Phobius"/>
    </source>
</evidence>
<dbReference type="InterPro" id="IPR003594">
    <property type="entry name" value="HATPase_dom"/>
</dbReference>
<evidence type="ECO:0000313" key="17">
    <source>
        <dbReference type="EMBL" id="GED71995.1"/>
    </source>
</evidence>
<keyword evidence="4" id="KW-1003">Cell membrane</keyword>
<dbReference type="SUPFAM" id="SSF55874">
    <property type="entry name" value="ATPase domain of HSP90 chaperone/DNA topoisomerase II/histidine kinase"/>
    <property type="match status" value="1"/>
</dbReference>